<dbReference type="EC" id="6.2.1.-" evidence="3"/>
<dbReference type="PROSITE" id="PS00455">
    <property type="entry name" value="AMP_BINDING"/>
    <property type="match status" value="1"/>
</dbReference>
<dbReference type="InterPro" id="IPR042099">
    <property type="entry name" value="ANL_N_sf"/>
</dbReference>
<dbReference type="PANTHER" id="PTHR24096:SF323">
    <property type="entry name" value="BLR3536 PROTEIN"/>
    <property type="match status" value="1"/>
</dbReference>
<feature type="domain" description="AMP-binding enzyme C-terminal" evidence="2">
    <location>
        <begin position="436"/>
        <end position="514"/>
    </location>
</feature>
<feature type="domain" description="AMP-dependent synthetase/ligase" evidence="1">
    <location>
        <begin position="26"/>
        <end position="377"/>
    </location>
</feature>
<dbReference type="eggNOG" id="COG0318">
    <property type="taxonomic scope" value="Bacteria"/>
</dbReference>
<keyword evidence="4" id="KW-1185">Reference proteome</keyword>
<organism evidence="3 4">
    <name type="scientific">Frankia alni (strain DSM 45986 / CECT 9034 / ACN14a)</name>
    <dbReference type="NCBI Taxonomy" id="326424"/>
    <lineage>
        <taxon>Bacteria</taxon>
        <taxon>Bacillati</taxon>
        <taxon>Actinomycetota</taxon>
        <taxon>Actinomycetes</taxon>
        <taxon>Frankiales</taxon>
        <taxon>Frankiaceae</taxon>
        <taxon>Frankia</taxon>
    </lineage>
</organism>
<evidence type="ECO:0000313" key="4">
    <source>
        <dbReference type="Proteomes" id="UP000000657"/>
    </source>
</evidence>
<dbReference type="Pfam" id="PF00501">
    <property type="entry name" value="AMP-binding"/>
    <property type="match status" value="1"/>
</dbReference>
<accession>Q0RLX3</accession>
<dbReference type="Pfam" id="PF13193">
    <property type="entry name" value="AMP-binding_C"/>
    <property type="match status" value="1"/>
</dbReference>
<evidence type="ECO:0000313" key="3">
    <source>
        <dbReference type="EMBL" id="CAJ61480.1"/>
    </source>
</evidence>
<evidence type="ECO:0000259" key="2">
    <source>
        <dbReference type="Pfam" id="PF13193"/>
    </source>
</evidence>
<dbReference type="EMBL" id="CT573213">
    <property type="protein sequence ID" value="CAJ61480.1"/>
    <property type="molecule type" value="Genomic_DNA"/>
</dbReference>
<dbReference type="Proteomes" id="UP000000657">
    <property type="component" value="Chromosome"/>
</dbReference>
<reference evidence="3 4" key="1">
    <citation type="journal article" date="2007" name="Genome Res.">
        <title>Genome characteristics of facultatively symbiotic Frankia sp. strains reflect host range and host plant biogeography.</title>
        <authorList>
            <person name="Normand P."/>
            <person name="Lapierre P."/>
            <person name="Tisa L.S."/>
            <person name="Gogarten J.P."/>
            <person name="Alloisio N."/>
            <person name="Bagnarol E."/>
            <person name="Bassi C.A."/>
            <person name="Berry A.M."/>
            <person name="Bickhart D.M."/>
            <person name="Choisne N."/>
            <person name="Couloux A."/>
            <person name="Cournoyer B."/>
            <person name="Cruveiller S."/>
            <person name="Daubin V."/>
            <person name="Demange N."/>
            <person name="Francino M.P."/>
            <person name="Goltsman E."/>
            <person name="Huang Y."/>
            <person name="Kopp O.R."/>
            <person name="Labarre L."/>
            <person name="Lapidus A."/>
            <person name="Lavire C."/>
            <person name="Marechal J."/>
            <person name="Martinez M."/>
            <person name="Mastronunzio J.E."/>
            <person name="Mullin B.C."/>
            <person name="Niemann J."/>
            <person name="Pujic P."/>
            <person name="Rawnsley T."/>
            <person name="Rouy Z."/>
            <person name="Schenowitz C."/>
            <person name="Sellstedt A."/>
            <person name="Tavares F."/>
            <person name="Tomkins J.P."/>
            <person name="Vallenet D."/>
            <person name="Valverde C."/>
            <person name="Wall L.G."/>
            <person name="Wang Y."/>
            <person name="Medigue C."/>
            <person name="Benson D.R."/>
        </authorList>
    </citation>
    <scope>NUCLEOTIDE SEQUENCE [LARGE SCALE GENOMIC DNA]</scope>
    <source>
        <strain evidence="4">DSM 45986 / CECT 9034 / ACN14a</strain>
    </source>
</reference>
<dbReference type="Gene3D" id="3.30.300.30">
    <property type="match status" value="1"/>
</dbReference>
<keyword evidence="3" id="KW-0436">Ligase</keyword>
<dbReference type="InterPro" id="IPR020845">
    <property type="entry name" value="AMP-binding_CS"/>
</dbReference>
<proteinExistence type="predicted"/>
<dbReference type="AlphaFoldDB" id="Q0RLX3"/>
<dbReference type="HOGENOM" id="CLU_000022_59_0_11"/>
<dbReference type="SUPFAM" id="SSF56801">
    <property type="entry name" value="Acetyl-CoA synthetase-like"/>
    <property type="match status" value="1"/>
</dbReference>
<protein>
    <submittedName>
        <fullName evidence="3">Acyl-CoA synthetase, long-chain fatty acid:CoA ligase</fullName>
        <ecNumber evidence="3">6.2.1.-</ecNumber>
    </submittedName>
</protein>
<dbReference type="InterPro" id="IPR045851">
    <property type="entry name" value="AMP-bd_C_sf"/>
</dbReference>
<dbReference type="Gene3D" id="3.40.50.12780">
    <property type="entry name" value="N-terminal domain of ligase-like"/>
    <property type="match status" value="1"/>
</dbReference>
<dbReference type="InterPro" id="IPR025110">
    <property type="entry name" value="AMP-bd_C"/>
</dbReference>
<dbReference type="PANTHER" id="PTHR24096">
    <property type="entry name" value="LONG-CHAIN-FATTY-ACID--COA LIGASE"/>
    <property type="match status" value="1"/>
</dbReference>
<sequence>MSAAGTRDGKRGPMKHPWDRPLGVWHIAENHPDQPAIAACPTGEVLSYAQLAGRAHQVVHAGRAAGLAYGDVVAAVLPNGLDMIVWMLAASETGWRLTTLNPMAAAAEIETIVAHAGARALVVSTEYAERAGRVVSAPLLVSVGGELPGYRRQEDLVAGHPTTKPAERRAGTPLIYTSGTTGRPKAIARNASMPDVDPADMADATKLFSQAFRFLPLQGAHLISAGMHHGGCQGFFMGALHVGQALVIMKRFDPEETLRLIEKYRITTGYLVPTQFVRLLRLPDDVRTRYDLSSLQVVVHSAAPCPPEVKRQMFAWWGPVIWETYGGTEGAATIAKPHHWLARPGTVGRPVRGVRVRILDADGRELGPGERGTVYIDAGARTFAYRDDPEQTEQVYRGSAFTIGDIGHLDADGFLFLSDRAKDMIITGGTNVYPAEVEAALLGHPAVADVAVVGAPDPEWGEQVRAVVQPEPGVRADDELAAELIAYCRARLASYKCPRVVEFRAALLRTETGKLSKAAIRAQLWAGVDRRV</sequence>
<dbReference type="STRING" id="326424.FRAAL2836"/>
<dbReference type="GO" id="GO:0016405">
    <property type="term" value="F:CoA-ligase activity"/>
    <property type="evidence" value="ECO:0007669"/>
    <property type="project" value="TreeGrafter"/>
</dbReference>
<dbReference type="InterPro" id="IPR000873">
    <property type="entry name" value="AMP-dep_synth/lig_dom"/>
</dbReference>
<gene>
    <name evidence="3" type="ordered locus">FRAAL2836</name>
</gene>
<dbReference type="KEGG" id="fal:FRAAL2836"/>
<name>Q0RLX3_FRAAA</name>
<evidence type="ECO:0000259" key="1">
    <source>
        <dbReference type="Pfam" id="PF00501"/>
    </source>
</evidence>